<proteinExistence type="predicted"/>
<evidence type="ECO:0000256" key="1">
    <source>
        <dbReference type="SAM" id="MobiDB-lite"/>
    </source>
</evidence>
<dbReference type="Proteomes" id="UP000799764">
    <property type="component" value="Unassembled WGS sequence"/>
</dbReference>
<keyword evidence="3" id="KW-1185">Reference proteome</keyword>
<reference evidence="2" key="1">
    <citation type="journal article" date="2020" name="Stud. Mycol.">
        <title>101 Dothideomycetes genomes: a test case for predicting lifestyles and emergence of pathogens.</title>
        <authorList>
            <person name="Haridas S."/>
            <person name="Albert R."/>
            <person name="Binder M."/>
            <person name="Bloem J."/>
            <person name="Labutti K."/>
            <person name="Salamov A."/>
            <person name="Andreopoulos B."/>
            <person name="Baker S."/>
            <person name="Barry K."/>
            <person name="Bills G."/>
            <person name="Bluhm B."/>
            <person name="Cannon C."/>
            <person name="Castanera R."/>
            <person name="Culley D."/>
            <person name="Daum C."/>
            <person name="Ezra D."/>
            <person name="Gonzalez J."/>
            <person name="Henrissat B."/>
            <person name="Kuo A."/>
            <person name="Liang C."/>
            <person name="Lipzen A."/>
            <person name="Lutzoni F."/>
            <person name="Magnuson J."/>
            <person name="Mondo S."/>
            <person name="Nolan M."/>
            <person name="Ohm R."/>
            <person name="Pangilinan J."/>
            <person name="Park H.-J."/>
            <person name="Ramirez L."/>
            <person name="Alfaro M."/>
            <person name="Sun H."/>
            <person name="Tritt A."/>
            <person name="Yoshinaga Y."/>
            <person name="Zwiers L.-H."/>
            <person name="Turgeon B."/>
            <person name="Goodwin S."/>
            <person name="Spatafora J."/>
            <person name="Crous P."/>
            <person name="Grigoriev I."/>
        </authorList>
    </citation>
    <scope>NUCLEOTIDE SEQUENCE</scope>
    <source>
        <strain evidence="2">CBS 690.94</strain>
    </source>
</reference>
<evidence type="ECO:0000313" key="3">
    <source>
        <dbReference type="Proteomes" id="UP000799764"/>
    </source>
</evidence>
<protein>
    <submittedName>
        <fullName evidence="2">Uncharacterized protein</fullName>
    </submittedName>
</protein>
<gene>
    <name evidence="2" type="ORF">P171DRAFT_432070</name>
</gene>
<comment type="caution">
    <text evidence="2">The sequence shown here is derived from an EMBL/GenBank/DDBJ whole genome shotgun (WGS) entry which is preliminary data.</text>
</comment>
<dbReference type="AlphaFoldDB" id="A0A9P4PJC3"/>
<name>A0A9P4PJC3_9PLEO</name>
<evidence type="ECO:0000313" key="2">
    <source>
        <dbReference type="EMBL" id="KAF2443984.1"/>
    </source>
</evidence>
<accession>A0A9P4PJC3</accession>
<sequence length="167" mass="18745">MASVHDVESADASPPRSPAESSISLPPRHSSFFDDGCGLCRLNSTKTLTIREILSASTRRCDWCEKMTMALSVYMAQQATHEDPSDHEEFFRPEDRVRMWRFGSFNWIMPFVSTSMSTRPTIEICLDRKTADIAETDVNTRDTGGGYLYKGSMYGLSVPWSTGSQLV</sequence>
<dbReference type="EMBL" id="MU001501">
    <property type="protein sequence ID" value="KAF2443984.1"/>
    <property type="molecule type" value="Genomic_DNA"/>
</dbReference>
<organism evidence="2 3">
    <name type="scientific">Karstenula rhodostoma CBS 690.94</name>
    <dbReference type="NCBI Taxonomy" id="1392251"/>
    <lineage>
        <taxon>Eukaryota</taxon>
        <taxon>Fungi</taxon>
        <taxon>Dikarya</taxon>
        <taxon>Ascomycota</taxon>
        <taxon>Pezizomycotina</taxon>
        <taxon>Dothideomycetes</taxon>
        <taxon>Pleosporomycetidae</taxon>
        <taxon>Pleosporales</taxon>
        <taxon>Massarineae</taxon>
        <taxon>Didymosphaeriaceae</taxon>
        <taxon>Karstenula</taxon>
    </lineage>
</organism>
<feature type="region of interest" description="Disordered" evidence="1">
    <location>
        <begin position="1"/>
        <end position="27"/>
    </location>
</feature>